<dbReference type="GO" id="GO:0016020">
    <property type="term" value="C:membrane"/>
    <property type="evidence" value="ECO:0007669"/>
    <property type="project" value="UniProtKB-SubCell"/>
</dbReference>
<evidence type="ECO:0000256" key="2">
    <source>
        <dbReference type="ARBA" id="ARBA00022692"/>
    </source>
</evidence>
<protein>
    <submittedName>
        <fullName evidence="7">ABC-type branched-chain amino acid transport system, substrate-binding protein</fullName>
    </submittedName>
</protein>
<dbReference type="InterPro" id="IPR028082">
    <property type="entry name" value="Peripla_BP_I"/>
</dbReference>
<dbReference type="Pfam" id="PF01094">
    <property type="entry name" value="ANF_receptor"/>
    <property type="match status" value="1"/>
</dbReference>
<dbReference type="Proteomes" id="UP000198785">
    <property type="component" value="Unassembled WGS sequence"/>
</dbReference>
<dbReference type="Gene3D" id="3.40.50.2300">
    <property type="match status" value="2"/>
</dbReference>
<comment type="subcellular location">
    <subcellularLocation>
        <location evidence="1">Membrane</location>
    </subcellularLocation>
</comment>
<accession>A0A1I6QNN5</accession>
<feature type="domain" description="Receptor ligand binding region" evidence="6">
    <location>
        <begin position="109"/>
        <end position="248"/>
    </location>
</feature>
<evidence type="ECO:0000259" key="6">
    <source>
        <dbReference type="Pfam" id="PF01094"/>
    </source>
</evidence>
<dbReference type="InterPro" id="IPR001828">
    <property type="entry name" value="ANF_lig-bd_rcpt"/>
</dbReference>
<organism evidence="7 8">
    <name type="scientific">Sphingobacterium wenxiniae</name>
    <dbReference type="NCBI Taxonomy" id="683125"/>
    <lineage>
        <taxon>Bacteria</taxon>
        <taxon>Pseudomonadati</taxon>
        <taxon>Bacteroidota</taxon>
        <taxon>Sphingobacteriia</taxon>
        <taxon>Sphingobacteriales</taxon>
        <taxon>Sphingobacteriaceae</taxon>
        <taxon>Sphingobacterium</taxon>
    </lineage>
</organism>
<evidence type="ECO:0000313" key="8">
    <source>
        <dbReference type="Proteomes" id="UP000198785"/>
    </source>
</evidence>
<dbReference type="SUPFAM" id="SSF53822">
    <property type="entry name" value="Periplasmic binding protein-like I"/>
    <property type="match status" value="1"/>
</dbReference>
<proteinExistence type="predicted"/>
<evidence type="ECO:0000256" key="5">
    <source>
        <dbReference type="SAM" id="MobiDB-lite"/>
    </source>
</evidence>
<name>A0A1I6QNN5_9SPHI</name>
<dbReference type="STRING" id="683125.SAMN05660206_102443"/>
<evidence type="ECO:0000256" key="1">
    <source>
        <dbReference type="ARBA" id="ARBA00004370"/>
    </source>
</evidence>
<dbReference type="EMBL" id="FOZZ01000002">
    <property type="protein sequence ID" value="SFS54039.1"/>
    <property type="molecule type" value="Genomic_DNA"/>
</dbReference>
<evidence type="ECO:0000313" key="7">
    <source>
        <dbReference type="EMBL" id="SFS54039.1"/>
    </source>
</evidence>
<sequence length="409" mass="45151">MMGLLLFFGACSPKTTGVLRSPEHRGGVAGTTTPKEEESTKESKTTDATLDAKKAEALRNNIALILPFQLDRVNPSGLSKEDVTRSALALDFYQGLQLGLDQLSEEGKSFSLNVLDSKDDEMHSAAIARSEKISNAAIVIGPVYPKEIKTFGTNLGNKRVLQINPLAASKASDFGLPNLVSVTPSIDVHMKAIAAKVAKDYSSLDEVIIYNTSDNDGRQFLQGFAAALRSLKSAIQVKSVSNIEELNEALTPTGKNLLIAGTTDRFQLRTLLNNLEKKSSEELYKFKLYGHPLWDRIDFSSFSSFSSYSPTITAESHLMTWSADAEKFKEQYYTLYGVNPSDHSYKGYDAAIYFGSLLSKHGDKYADYITKESFDGLFSSYKFEYDDRAGYVNQAVSYKTYKGSSFQLN</sequence>
<evidence type="ECO:0000256" key="4">
    <source>
        <dbReference type="ARBA" id="ARBA00023136"/>
    </source>
</evidence>
<feature type="region of interest" description="Disordered" evidence="5">
    <location>
        <begin position="18"/>
        <end position="47"/>
    </location>
</feature>
<keyword evidence="3" id="KW-1133">Transmembrane helix</keyword>
<dbReference type="AlphaFoldDB" id="A0A1I6QNN5"/>
<evidence type="ECO:0000256" key="3">
    <source>
        <dbReference type="ARBA" id="ARBA00022989"/>
    </source>
</evidence>
<keyword evidence="4" id="KW-0472">Membrane</keyword>
<gene>
    <name evidence="7" type="ORF">SAMN05660206_102443</name>
</gene>
<keyword evidence="8" id="KW-1185">Reference proteome</keyword>
<feature type="compositionally biased region" description="Basic and acidic residues" evidence="5">
    <location>
        <begin position="34"/>
        <end position="47"/>
    </location>
</feature>
<keyword evidence="2" id="KW-0812">Transmembrane</keyword>
<reference evidence="7 8" key="1">
    <citation type="submission" date="2016-10" db="EMBL/GenBank/DDBJ databases">
        <authorList>
            <person name="de Groot N.N."/>
        </authorList>
    </citation>
    <scope>NUCLEOTIDE SEQUENCE [LARGE SCALE GENOMIC DNA]</scope>
    <source>
        <strain evidence="7 8">DSM 22789</strain>
    </source>
</reference>